<dbReference type="EMBL" id="LKAM01000017">
    <property type="protein sequence ID" value="KUM45639.1"/>
    <property type="molecule type" value="Genomic_DNA"/>
</dbReference>
<organism evidence="2">
    <name type="scientific">Picea glauca</name>
    <name type="common">White spruce</name>
    <name type="synonym">Pinus glauca</name>
    <dbReference type="NCBI Taxonomy" id="3330"/>
    <lineage>
        <taxon>Eukaryota</taxon>
        <taxon>Viridiplantae</taxon>
        <taxon>Streptophyta</taxon>
        <taxon>Embryophyta</taxon>
        <taxon>Tracheophyta</taxon>
        <taxon>Spermatophyta</taxon>
        <taxon>Pinopsida</taxon>
        <taxon>Pinidae</taxon>
        <taxon>Conifers I</taxon>
        <taxon>Pinales</taxon>
        <taxon>Pinaceae</taxon>
        <taxon>Picea</taxon>
    </lineage>
</organism>
<proteinExistence type="predicted"/>
<protein>
    <submittedName>
        <fullName evidence="2">Uncharacterized protein</fullName>
    </submittedName>
</protein>
<reference evidence="2" key="1">
    <citation type="journal article" date="2015" name="Genome Biol. Evol.">
        <title>Organellar Genomes of White Spruce (Picea glauca): Assembly and Annotation.</title>
        <authorList>
            <person name="Jackman S.D."/>
            <person name="Warren R.L."/>
            <person name="Gibb E.A."/>
            <person name="Vandervalk B.P."/>
            <person name="Mohamadi H."/>
            <person name="Chu J."/>
            <person name="Raymond A."/>
            <person name="Pleasance S."/>
            <person name="Coope R."/>
            <person name="Wildung M.R."/>
            <person name="Ritland C.E."/>
            <person name="Bousquet J."/>
            <person name="Jones S.J."/>
            <person name="Bohlmann J."/>
            <person name="Birol I."/>
        </authorList>
    </citation>
    <scope>NUCLEOTIDE SEQUENCE [LARGE SCALE GENOMIC DNA]</scope>
    <source>
        <tissue evidence="2">Flushing bud</tissue>
    </source>
</reference>
<sequence>MLPTLGIGAGSCRSLGYIEQKSTGKKLAKESLTNQLTTRSFQPSTLCRRTTNKKRAKNGEHIS</sequence>
<comment type="caution">
    <text evidence="2">The sequence shown here is derived from an EMBL/GenBank/DDBJ whole genome shotgun (WGS) entry which is preliminary data.</text>
</comment>
<dbReference type="AlphaFoldDB" id="A0A101LUK8"/>
<evidence type="ECO:0000313" key="2">
    <source>
        <dbReference type="EMBL" id="KUM45639.1"/>
    </source>
</evidence>
<geneLocation type="mitochondrion" evidence="2"/>
<gene>
    <name evidence="2" type="ORF">ABT39_MTgene2475</name>
</gene>
<evidence type="ECO:0000256" key="1">
    <source>
        <dbReference type="SAM" id="MobiDB-lite"/>
    </source>
</evidence>
<feature type="region of interest" description="Disordered" evidence="1">
    <location>
        <begin position="42"/>
        <end position="63"/>
    </location>
</feature>
<name>A0A101LUK8_PICGL</name>
<keyword evidence="2" id="KW-0496">Mitochondrion</keyword>
<accession>A0A101LUK8</accession>